<evidence type="ECO:0000256" key="5">
    <source>
        <dbReference type="ARBA" id="ARBA00022898"/>
    </source>
</evidence>
<sequence>MQVTQSAKLANVCYEIRGPVLEEAMRLEAAGHRILKLNTGNPAAFDFECPPEILEDILRNVSSAHGYGDAKGLLSARRAVMQHYQTKGIQLSVEDIYLGNGVSELIQMSMQAMLDNGDEVLVPAPDYPLWTASVSLAGGTAVHYRCDEQSEWMPDIADIERKITDRTKALVVINPNNPTGAVYSEEMLRQLADVARRHRLVLCSDEIYDRILYDGATHTPLAAIAPDVLTLTFNGLSKNYRVAGFRSGWLAVCGPKENAGSYIEGLTILANMRLCANMPAQHAVAAALFGRQSIEQLVLPQGRIGAQRDVTYDLLTQIPGVTCVKPKGALYAFPRLDPKVYKIKDDRQMVLDLLRAEKIMIVHGTGFNWPEPDHFRIVTLPSVTQLTDAITRIGTFLDGYQQY</sequence>
<comment type="cofactor">
    <cofactor evidence="1">
        <name>pyridoxal 5'-phosphate</name>
        <dbReference type="ChEBI" id="CHEBI:597326"/>
    </cofactor>
</comment>
<dbReference type="Pfam" id="PF00155">
    <property type="entry name" value="Aminotran_1_2"/>
    <property type="match status" value="1"/>
</dbReference>
<proteinExistence type="inferred from homology"/>
<dbReference type="SUPFAM" id="SSF53383">
    <property type="entry name" value="PLP-dependent transferases"/>
    <property type="match status" value="1"/>
</dbReference>
<comment type="similarity">
    <text evidence="2">Belongs to the class-I pyridoxal-phosphate-dependent aminotransferase family.</text>
</comment>
<dbReference type="InterPro" id="IPR015422">
    <property type="entry name" value="PyrdxlP-dep_Trfase_small"/>
</dbReference>
<dbReference type="EC" id="2.6.1.2" evidence="6"/>
<evidence type="ECO:0000256" key="2">
    <source>
        <dbReference type="ARBA" id="ARBA00007441"/>
    </source>
</evidence>
<evidence type="ECO:0000259" key="7">
    <source>
        <dbReference type="Pfam" id="PF00155"/>
    </source>
</evidence>
<dbReference type="InterPro" id="IPR004839">
    <property type="entry name" value="Aminotransferase_I/II_large"/>
</dbReference>
<dbReference type="Proteomes" id="UP000198873">
    <property type="component" value="Unassembled WGS sequence"/>
</dbReference>
<dbReference type="RefSeq" id="WP_026047007.1">
    <property type="nucleotide sequence ID" value="NZ_CP054938.1"/>
</dbReference>
<dbReference type="PANTHER" id="PTHR43488:SF2">
    <property type="entry name" value="GLUTAMATE-PYRUVATE AMINOTRANSFERASE ALAA"/>
    <property type="match status" value="1"/>
</dbReference>
<dbReference type="InterPro" id="IPR015424">
    <property type="entry name" value="PyrdxlP-dep_Trfase"/>
</dbReference>
<dbReference type="CDD" id="cd00609">
    <property type="entry name" value="AAT_like"/>
    <property type="match status" value="1"/>
</dbReference>
<dbReference type="GO" id="GO:0030170">
    <property type="term" value="F:pyridoxal phosphate binding"/>
    <property type="evidence" value="ECO:0007669"/>
    <property type="project" value="InterPro"/>
</dbReference>
<evidence type="ECO:0000256" key="3">
    <source>
        <dbReference type="ARBA" id="ARBA00022576"/>
    </source>
</evidence>
<dbReference type="STRING" id="1176198.SAMN05444716_10561"/>
<dbReference type="AlphaFoldDB" id="A0A1I6TX76"/>
<dbReference type="Gene3D" id="3.90.1150.10">
    <property type="entry name" value="Aspartate Aminotransferase, domain 1"/>
    <property type="match status" value="1"/>
</dbReference>
<dbReference type="GO" id="GO:0004021">
    <property type="term" value="F:L-alanine:2-oxoglutarate aminotransferase activity"/>
    <property type="evidence" value="ECO:0007669"/>
    <property type="project" value="UniProtKB-EC"/>
</dbReference>
<keyword evidence="9" id="KW-1185">Reference proteome</keyword>
<feature type="domain" description="Aminotransferase class I/classII large" evidence="7">
    <location>
        <begin position="34"/>
        <end position="392"/>
    </location>
</feature>
<dbReference type="PANTHER" id="PTHR43488">
    <property type="entry name" value="GLUTAMATE-PYRUVATE AMINOTRANSFERASE ALAA"/>
    <property type="match status" value="1"/>
</dbReference>
<evidence type="ECO:0000256" key="1">
    <source>
        <dbReference type="ARBA" id="ARBA00001933"/>
    </source>
</evidence>
<keyword evidence="4" id="KW-0808">Transferase</keyword>
<name>A0A1I6TX76_9ACTN</name>
<gene>
    <name evidence="8" type="ORF">SAMN05444716_10561</name>
</gene>
<dbReference type="EMBL" id="FPAB01000005">
    <property type="protein sequence ID" value="SFS93833.1"/>
    <property type="molecule type" value="Genomic_DNA"/>
</dbReference>
<dbReference type="InterPro" id="IPR015421">
    <property type="entry name" value="PyrdxlP-dep_Trfase_major"/>
</dbReference>
<evidence type="ECO:0000256" key="6">
    <source>
        <dbReference type="ARBA" id="ARBA00026106"/>
    </source>
</evidence>
<dbReference type="InterPro" id="IPR051926">
    <property type="entry name" value="Ala_Aminotransferase"/>
</dbReference>
<accession>A0A1I6TX76</accession>
<evidence type="ECO:0000313" key="8">
    <source>
        <dbReference type="EMBL" id="SFS93833.1"/>
    </source>
</evidence>
<keyword evidence="3" id="KW-0032">Aminotransferase</keyword>
<evidence type="ECO:0000256" key="4">
    <source>
        <dbReference type="ARBA" id="ARBA00022679"/>
    </source>
</evidence>
<evidence type="ECO:0000313" key="9">
    <source>
        <dbReference type="Proteomes" id="UP000198873"/>
    </source>
</evidence>
<keyword evidence="5" id="KW-0663">Pyridoxal phosphate</keyword>
<dbReference type="Gene3D" id="3.40.640.10">
    <property type="entry name" value="Type I PLP-dependent aspartate aminotransferase-like (Major domain)"/>
    <property type="match status" value="1"/>
</dbReference>
<organism evidence="8 9">
    <name type="scientific">Streptomyces harbinensis</name>
    <dbReference type="NCBI Taxonomy" id="1176198"/>
    <lineage>
        <taxon>Bacteria</taxon>
        <taxon>Bacillati</taxon>
        <taxon>Actinomycetota</taxon>
        <taxon>Actinomycetes</taxon>
        <taxon>Kitasatosporales</taxon>
        <taxon>Streptomycetaceae</taxon>
        <taxon>Streptomyces</taxon>
    </lineage>
</organism>
<protein>
    <recommendedName>
        <fullName evidence="6">alanine transaminase</fullName>
        <ecNumber evidence="6">2.6.1.2</ecNumber>
    </recommendedName>
</protein>
<reference evidence="9" key="1">
    <citation type="submission" date="2016-10" db="EMBL/GenBank/DDBJ databases">
        <authorList>
            <person name="Varghese N."/>
            <person name="Submissions S."/>
        </authorList>
    </citation>
    <scope>NUCLEOTIDE SEQUENCE [LARGE SCALE GENOMIC DNA]</scope>
    <source>
        <strain evidence="9">CGMCC 4.7047</strain>
    </source>
</reference>